<dbReference type="Pfam" id="PF08439">
    <property type="entry name" value="Peptidase_M3_N"/>
    <property type="match status" value="1"/>
</dbReference>
<feature type="domain" description="Peptidase M3A/M3B catalytic" evidence="7">
    <location>
        <begin position="249"/>
        <end position="631"/>
    </location>
</feature>
<comment type="cofactor">
    <cofactor evidence="6">
        <name>Zn(2+)</name>
        <dbReference type="ChEBI" id="CHEBI:29105"/>
    </cofactor>
    <text evidence="6">Binds 1 zinc ion.</text>
</comment>
<dbReference type="GO" id="GO:0004222">
    <property type="term" value="F:metalloendopeptidase activity"/>
    <property type="evidence" value="ECO:0007669"/>
    <property type="project" value="UniProtKB-UniRule"/>
</dbReference>
<dbReference type="InterPro" id="IPR001567">
    <property type="entry name" value="Pept_M3A_M3B_dom"/>
</dbReference>
<dbReference type="AlphaFoldDB" id="A0A1M6RAQ6"/>
<dbReference type="Gene3D" id="1.10.287.830">
    <property type="entry name" value="putative peptidase helix hairpin domain like"/>
    <property type="match status" value="1"/>
</dbReference>
<accession>A0A1M6RAQ6</accession>
<proteinExistence type="inferred from homology"/>
<dbReference type="InterPro" id="IPR045090">
    <property type="entry name" value="Pept_M3A_M3B"/>
</dbReference>
<dbReference type="InterPro" id="IPR004438">
    <property type="entry name" value="Peptidase_M3B"/>
</dbReference>
<evidence type="ECO:0000313" key="9">
    <source>
        <dbReference type="EMBL" id="SHK29544.1"/>
    </source>
</evidence>
<feature type="domain" description="Oligopeptidase F N-terminal" evidence="8">
    <location>
        <begin position="160"/>
        <end position="225"/>
    </location>
</feature>
<dbReference type="PANTHER" id="PTHR11804:SF84">
    <property type="entry name" value="SACCHAROLYSIN"/>
    <property type="match status" value="1"/>
</dbReference>
<dbReference type="EC" id="3.4.24.-" evidence="6"/>
<comment type="similarity">
    <text evidence="6">Belongs to the peptidase M3B family.</text>
</comment>
<dbReference type="NCBIfam" id="TIGR00181">
    <property type="entry name" value="pepF"/>
    <property type="match status" value="1"/>
</dbReference>
<evidence type="ECO:0000256" key="2">
    <source>
        <dbReference type="ARBA" id="ARBA00022723"/>
    </source>
</evidence>
<dbReference type="GO" id="GO:0006508">
    <property type="term" value="P:proteolysis"/>
    <property type="evidence" value="ECO:0007669"/>
    <property type="project" value="UniProtKB-KW"/>
</dbReference>
<evidence type="ECO:0000259" key="8">
    <source>
        <dbReference type="Pfam" id="PF08439"/>
    </source>
</evidence>
<name>A0A1M6RAQ6_9FIRM</name>
<dbReference type="Proteomes" id="UP000242497">
    <property type="component" value="Unassembled WGS sequence"/>
</dbReference>
<keyword evidence="10" id="KW-1185">Reference proteome</keyword>
<dbReference type="Gene3D" id="1.10.1370.20">
    <property type="entry name" value="Oligoendopeptidase f, C-terminal domain"/>
    <property type="match status" value="1"/>
</dbReference>
<dbReference type="InterPro" id="IPR042088">
    <property type="entry name" value="OligoPept_F_C"/>
</dbReference>
<dbReference type="OrthoDB" id="9766487at2"/>
<dbReference type="SUPFAM" id="SSF55486">
    <property type="entry name" value="Metalloproteases ('zincins'), catalytic domain"/>
    <property type="match status" value="1"/>
</dbReference>
<organism evidence="9 10">
    <name type="scientific">Tepidibacter formicigenes DSM 15518</name>
    <dbReference type="NCBI Taxonomy" id="1123349"/>
    <lineage>
        <taxon>Bacteria</taxon>
        <taxon>Bacillati</taxon>
        <taxon>Bacillota</taxon>
        <taxon>Clostridia</taxon>
        <taxon>Peptostreptococcales</taxon>
        <taxon>Peptostreptococcaceae</taxon>
        <taxon>Tepidibacter</taxon>
    </lineage>
</organism>
<comment type="function">
    <text evidence="6">Has oligopeptidase activity and degrades a variety of small bioactive peptides.</text>
</comment>
<evidence type="ECO:0000256" key="4">
    <source>
        <dbReference type="ARBA" id="ARBA00022833"/>
    </source>
</evidence>
<protein>
    <recommendedName>
        <fullName evidence="6">Oligopeptidase F</fullName>
        <ecNumber evidence="6">3.4.24.-</ecNumber>
    </recommendedName>
</protein>
<dbReference type="Pfam" id="PF01432">
    <property type="entry name" value="Peptidase_M3"/>
    <property type="match status" value="1"/>
</dbReference>
<gene>
    <name evidence="9" type="ORF">SAMN02744037_02061</name>
</gene>
<dbReference type="EMBL" id="FRAE01000054">
    <property type="protein sequence ID" value="SHK29544.1"/>
    <property type="molecule type" value="Genomic_DNA"/>
</dbReference>
<dbReference type="GO" id="GO:0046872">
    <property type="term" value="F:metal ion binding"/>
    <property type="evidence" value="ECO:0007669"/>
    <property type="project" value="UniProtKB-UniRule"/>
</dbReference>
<dbReference type="GO" id="GO:0006518">
    <property type="term" value="P:peptide metabolic process"/>
    <property type="evidence" value="ECO:0007669"/>
    <property type="project" value="TreeGrafter"/>
</dbReference>
<keyword evidence="5 6" id="KW-0482">Metalloprotease</keyword>
<evidence type="ECO:0000256" key="6">
    <source>
        <dbReference type="RuleBase" id="RU368091"/>
    </source>
</evidence>
<evidence type="ECO:0000256" key="3">
    <source>
        <dbReference type="ARBA" id="ARBA00022801"/>
    </source>
</evidence>
<evidence type="ECO:0000256" key="5">
    <source>
        <dbReference type="ARBA" id="ARBA00023049"/>
    </source>
</evidence>
<dbReference type="InterPro" id="IPR013647">
    <property type="entry name" value="OligopepF_N_dom"/>
</dbReference>
<keyword evidence="1 6" id="KW-0645">Protease</keyword>
<reference evidence="10" key="1">
    <citation type="submission" date="2016-11" db="EMBL/GenBank/DDBJ databases">
        <authorList>
            <person name="Varghese N."/>
            <person name="Submissions S."/>
        </authorList>
    </citation>
    <scope>NUCLEOTIDE SEQUENCE [LARGE SCALE GENOMIC DNA]</scope>
    <source>
        <strain evidence="10">DSM 15518</strain>
    </source>
</reference>
<dbReference type="Gene3D" id="1.20.140.70">
    <property type="entry name" value="Oligopeptidase f, N-terminal domain"/>
    <property type="match status" value="1"/>
</dbReference>
<evidence type="ECO:0000259" key="7">
    <source>
        <dbReference type="Pfam" id="PF01432"/>
    </source>
</evidence>
<dbReference type="PANTHER" id="PTHR11804">
    <property type="entry name" value="PROTEASE M3 THIMET OLIGOPEPTIDASE-RELATED"/>
    <property type="match status" value="1"/>
</dbReference>
<dbReference type="STRING" id="1123349.SAMN02744037_02061"/>
<keyword evidence="2 6" id="KW-0479">Metal-binding</keyword>
<dbReference type="CDD" id="cd09608">
    <property type="entry name" value="M3B_PepF"/>
    <property type="match status" value="1"/>
</dbReference>
<keyword evidence="4 6" id="KW-0862">Zinc</keyword>
<sequence>MLKLFEKYGNKYINNCLGGIFLKVKKQIISVVLAASIATFPMLSFADQVRYANRSDVPKEYTWSIEDIYSTDNSWEEDFKKLENSLSKVESYKGKLKDEKNILEILKLKDELFRLKDKIYVYANLKRDEDSSNSKYSAMADRAEGISTKTAATFSFVEPELLSLPEETLKSYINKSEFKDYDLYFKNLLRTKQHSLSSEGERVLALASDITSVPENIASIYRTVDRKTEDITLDNGEKVKVTPAMYSKLLDNQNRDIRRKAFESEFKSFEKNIHTLAATLAGEVKTNIFFAKSRKYNSALEASLDADNIKPEVYDNIIKAVNDNLEPLHKYVSLRKKVLGIEDKVRYYDMYVPIVKQAKNEYISYEKAKEMVKEALYPLGDKYIKDLDKAFKERWVDVYENDNKRSGAYAWGSYDTHPYVLLNYNGTLDSVSTLAHELGHAMNSYYSNKTQFYSKSQYPIFTAEVASTTNEALMIDYLIKHAKTKEEKMYLINSYLEQIRGSIYTQIMYAEFEKAIHEAAENGEALTSEFLNETWGNLMAKYYGEDFEVDDLSKVWWSRIPHFYYNFYVYKYATGLSSGIILSEKMVNNEEGARDAYLEFLASGGNDYPVEMLKKAGVDMSTTEPIEKALQKFDELLTELESLMNE</sequence>
<evidence type="ECO:0000256" key="1">
    <source>
        <dbReference type="ARBA" id="ARBA00022670"/>
    </source>
</evidence>
<evidence type="ECO:0000313" key="10">
    <source>
        <dbReference type="Proteomes" id="UP000242497"/>
    </source>
</evidence>
<keyword evidence="3 6" id="KW-0378">Hydrolase</keyword>